<evidence type="ECO:0000313" key="6">
    <source>
        <dbReference type="Proteomes" id="UP000886752"/>
    </source>
</evidence>
<dbReference type="InterPro" id="IPR015422">
    <property type="entry name" value="PyrdxlP-dep_Trfase_small"/>
</dbReference>
<dbReference type="Gene3D" id="3.90.1150.10">
    <property type="entry name" value="Aspartate Aminotransferase, domain 1"/>
    <property type="match status" value="1"/>
</dbReference>
<dbReference type="GO" id="GO:0030170">
    <property type="term" value="F:pyridoxal phosphate binding"/>
    <property type="evidence" value="ECO:0007669"/>
    <property type="project" value="InterPro"/>
</dbReference>
<evidence type="ECO:0000256" key="1">
    <source>
        <dbReference type="ARBA" id="ARBA00001933"/>
    </source>
</evidence>
<reference evidence="5" key="1">
    <citation type="journal article" date="2021" name="PeerJ">
        <title>Extensive microbial diversity within the chicken gut microbiome revealed by metagenomics and culture.</title>
        <authorList>
            <person name="Gilroy R."/>
            <person name="Ravi A."/>
            <person name="Getino M."/>
            <person name="Pursley I."/>
            <person name="Horton D.L."/>
            <person name="Alikhan N.F."/>
            <person name="Baker D."/>
            <person name="Gharbi K."/>
            <person name="Hall N."/>
            <person name="Watson M."/>
            <person name="Adriaenssens E.M."/>
            <person name="Foster-Nyarko E."/>
            <person name="Jarju S."/>
            <person name="Secka A."/>
            <person name="Antonio M."/>
            <person name="Oren A."/>
            <person name="Chaudhuri R.R."/>
            <person name="La Ragione R."/>
            <person name="Hildebrand F."/>
            <person name="Pallen M.J."/>
        </authorList>
    </citation>
    <scope>NUCLEOTIDE SEQUENCE</scope>
    <source>
        <strain evidence="5">ChiHecec2B26-446</strain>
    </source>
</reference>
<accession>A0A9D1PX62</accession>
<proteinExistence type="predicted"/>
<evidence type="ECO:0000256" key="3">
    <source>
        <dbReference type="ARBA" id="ARBA00022898"/>
    </source>
</evidence>
<dbReference type="InterPro" id="IPR015421">
    <property type="entry name" value="PyrdxlP-dep_Trfase_major"/>
</dbReference>
<evidence type="ECO:0000259" key="4">
    <source>
        <dbReference type="Pfam" id="PF00155"/>
    </source>
</evidence>
<dbReference type="InterPro" id="IPR015424">
    <property type="entry name" value="PyrdxlP-dep_Trfase"/>
</dbReference>
<organism evidence="5 6">
    <name type="scientific">Candidatus Desulfovibrio intestinipullorum</name>
    <dbReference type="NCBI Taxonomy" id="2838536"/>
    <lineage>
        <taxon>Bacteria</taxon>
        <taxon>Pseudomonadati</taxon>
        <taxon>Thermodesulfobacteriota</taxon>
        <taxon>Desulfovibrionia</taxon>
        <taxon>Desulfovibrionales</taxon>
        <taxon>Desulfovibrionaceae</taxon>
        <taxon>Desulfovibrio</taxon>
    </lineage>
</organism>
<dbReference type="InterPro" id="IPR050087">
    <property type="entry name" value="AON_synthase_class-II"/>
</dbReference>
<dbReference type="Proteomes" id="UP000886752">
    <property type="component" value="Unassembled WGS sequence"/>
</dbReference>
<sequence length="505" mass="54375">MQTSAKLSSAFSSSQLLDRILKRKTQKPEASSLDLEESAASLSCAFSDKAPSFAEHPTYKQFRLMEAAAERFHIGNPFFKVHEGQGGARTVIAGREYCNFSHYNYLGLNGHPAVCAAAREAIDHYGTSAGASRLVAGERPIQRELEQALAQAYGTEDCVVFVSGHATNVSTIATLFGPRDLILHDSQIHNSIVEGCRLSGAARHPFPHNKLDALEEFLASSRRRFEQVLIVVEGHYSMDGDIADLPKLITLKRKYGAFLMVDEAHSLGVLGAHGKGLAEHFGIEGRDVDIWMGTLSKTLATCGGYIAGSRALVDILKFAAPGFVYSVGISPPLAAASLQALHLMLAEPERVQRLRNNTRLFLSLAQAEGLDTGLSAGFAIVPIIAGSSRKAITLSNQLSSYGINVQPIIHPAVEEKSARLRFFCSSEHTEADIRRTVRVLSALIQEKQISDAEKTWGTAGTTASAVSFNRSSIPSDLAVATQMNQTGAAIQVLQTDPSAQGVVCK</sequence>
<evidence type="ECO:0000256" key="2">
    <source>
        <dbReference type="ARBA" id="ARBA00022679"/>
    </source>
</evidence>
<keyword evidence="5" id="KW-0032">Aminotransferase</keyword>
<protein>
    <submittedName>
        <fullName evidence="5">Aminotransferase class I/II-fold pyridoxal phosphate-dependent enzyme</fullName>
    </submittedName>
</protein>
<dbReference type="EMBL" id="DXHV01000074">
    <property type="protein sequence ID" value="HIW01210.1"/>
    <property type="molecule type" value="Genomic_DNA"/>
</dbReference>
<evidence type="ECO:0000313" key="5">
    <source>
        <dbReference type="EMBL" id="HIW01210.1"/>
    </source>
</evidence>
<dbReference type="InterPro" id="IPR004839">
    <property type="entry name" value="Aminotransferase_I/II_large"/>
</dbReference>
<dbReference type="AlphaFoldDB" id="A0A9D1PX62"/>
<keyword evidence="3" id="KW-0663">Pyridoxal phosphate</keyword>
<name>A0A9D1PX62_9BACT</name>
<reference evidence="5" key="2">
    <citation type="submission" date="2021-04" db="EMBL/GenBank/DDBJ databases">
        <authorList>
            <person name="Gilroy R."/>
        </authorList>
    </citation>
    <scope>NUCLEOTIDE SEQUENCE</scope>
    <source>
        <strain evidence="5">ChiHecec2B26-446</strain>
    </source>
</reference>
<feature type="domain" description="Aminotransferase class I/classII large" evidence="4">
    <location>
        <begin position="97"/>
        <end position="439"/>
    </location>
</feature>
<dbReference type="Gene3D" id="3.40.640.10">
    <property type="entry name" value="Type I PLP-dependent aspartate aminotransferase-like (Major domain)"/>
    <property type="match status" value="1"/>
</dbReference>
<dbReference type="SUPFAM" id="SSF53383">
    <property type="entry name" value="PLP-dependent transferases"/>
    <property type="match status" value="1"/>
</dbReference>
<keyword evidence="2" id="KW-0808">Transferase</keyword>
<dbReference type="Pfam" id="PF00155">
    <property type="entry name" value="Aminotran_1_2"/>
    <property type="match status" value="1"/>
</dbReference>
<dbReference type="CDD" id="cd06454">
    <property type="entry name" value="KBL_like"/>
    <property type="match status" value="1"/>
</dbReference>
<dbReference type="GO" id="GO:0008483">
    <property type="term" value="F:transaminase activity"/>
    <property type="evidence" value="ECO:0007669"/>
    <property type="project" value="UniProtKB-KW"/>
</dbReference>
<dbReference type="PANTHER" id="PTHR13693:SF100">
    <property type="entry name" value="8-AMINO-7-OXONONANOATE SYNTHASE"/>
    <property type="match status" value="1"/>
</dbReference>
<dbReference type="GO" id="GO:0009102">
    <property type="term" value="P:biotin biosynthetic process"/>
    <property type="evidence" value="ECO:0007669"/>
    <property type="project" value="TreeGrafter"/>
</dbReference>
<comment type="cofactor">
    <cofactor evidence="1">
        <name>pyridoxal 5'-phosphate</name>
        <dbReference type="ChEBI" id="CHEBI:597326"/>
    </cofactor>
</comment>
<dbReference type="PANTHER" id="PTHR13693">
    <property type="entry name" value="CLASS II AMINOTRANSFERASE/8-AMINO-7-OXONONANOATE SYNTHASE"/>
    <property type="match status" value="1"/>
</dbReference>
<gene>
    <name evidence="5" type="ORF">H9894_08485</name>
</gene>
<comment type="caution">
    <text evidence="5">The sequence shown here is derived from an EMBL/GenBank/DDBJ whole genome shotgun (WGS) entry which is preliminary data.</text>
</comment>
<dbReference type="GO" id="GO:0008710">
    <property type="term" value="F:8-amino-7-oxononanoate synthase activity"/>
    <property type="evidence" value="ECO:0007669"/>
    <property type="project" value="TreeGrafter"/>
</dbReference>